<dbReference type="Gene3D" id="1.20.1280.50">
    <property type="match status" value="1"/>
</dbReference>
<dbReference type="CDD" id="cd22087">
    <property type="entry name" value="F-box_FBXO7"/>
    <property type="match status" value="1"/>
</dbReference>
<dbReference type="SUPFAM" id="SSF54236">
    <property type="entry name" value="Ubiquitin-like"/>
    <property type="match status" value="1"/>
</dbReference>
<feature type="domain" description="F-box" evidence="3">
    <location>
        <begin position="291"/>
        <end position="337"/>
    </location>
</feature>
<evidence type="ECO:0000259" key="3">
    <source>
        <dbReference type="PROSITE" id="PS50181"/>
    </source>
</evidence>
<dbReference type="PROSITE" id="PS50181">
    <property type="entry name" value="FBOX"/>
    <property type="match status" value="1"/>
</dbReference>
<dbReference type="SUPFAM" id="SSF81383">
    <property type="entry name" value="F-box domain"/>
    <property type="match status" value="1"/>
</dbReference>
<evidence type="ECO:0000256" key="1">
    <source>
        <dbReference type="SAM" id="MobiDB-lite"/>
    </source>
</evidence>
<feature type="compositionally biased region" description="Pro residues" evidence="1">
    <location>
        <begin position="86"/>
        <end position="97"/>
    </location>
</feature>
<dbReference type="GO" id="GO:1903599">
    <property type="term" value="P:positive regulation of autophagy of mitochondrion"/>
    <property type="evidence" value="ECO:0007669"/>
    <property type="project" value="TreeGrafter"/>
</dbReference>
<dbReference type="PROSITE" id="PS50053">
    <property type="entry name" value="UBIQUITIN_2"/>
    <property type="match status" value="1"/>
</dbReference>
<feature type="domain" description="Ubiquitin-like" evidence="2">
    <location>
        <begin position="1"/>
        <end position="83"/>
    </location>
</feature>
<reference evidence="4" key="1">
    <citation type="submission" date="2025-08" db="UniProtKB">
        <authorList>
            <consortium name="Ensembl"/>
        </authorList>
    </citation>
    <scope>IDENTIFICATION</scope>
</reference>
<protein>
    <submittedName>
        <fullName evidence="4">F-box protein 7</fullName>
    </submittedName>
</protein>
<dbReference type="InterPro" id="IPR036047">
    <property type="entry name" value="F-box-like_dom_sf"/>
</dbReference>
<accession>A0A8D0FL70</accession>
<proteinExistence type="predicted"/>
<organism evidence="4 5">
    <name type="scientific">Strix occidentalis caurina</name>
    <name type="common">northern spotted owl</name>
    <dbReference type="NCBI Taxonomy" id="311401"/>
    <lineage>
        <taxon>Eukaryota</taxon>
        <taxon>Metazoa</taxon>
        <taxon>Chordata</taxon>
        <taxon>Craniata</taxon>
        <taxon>Vertebrata</taxon>
        <taxon>Euteleostomi</taxon>
        <taxon>Archelosauria</taxon>
        <taxon>Archosauria</taxon>
        <taxon>Dinosauria</taxon>
        <taxon>Saurischia</taxon>
        <taxon>Theropoda</taxon>
        <taxon>Coelurosauria</taxon>
        <taxon>Aves</taxon>
        <taxon>Neognathae</taxon>
        <taxon>Neoaves</taxon>
        <taxon>Telluraves</taxon>
        <taxon>Strigiformes</taxon>
        <taxon>Strigidae</taxon>
        <taxon>Strix</taxon>
    </lineage>
</organism>
<dbReference type="InterPro" id="IPR001810">
    <property type="entry name" value="F-box_dom"/>
</dbReference>
<dbReference type="InterPro" id="IPR000626">
    <property type="entry name" value="Ubiquitin-like_dom"/>
</dbReference>
<name>A0A8D0FL70_STROC</name>
<keyword evidence="5" id="KW-1185">Reference proteome</keyword>
<reference evidence="4" key="2">
    <citation type="submission" date="2025-09" db="UniProtKB">
        <authorList>
            <consortium name="Ensembl"/>
        </authorList>
    </citation>
    <scope>IDENTIFICATION</scope>
</reference>
<feature type="region of interest" description="Disordered" evidence="1">
    <location>
        <begin position="86"/>
        <end position="128"/>
    </location>
</feature>
<evidence type="ECO:0000313" key="5">
    <source>
        <dbReference type="Proteomes" id="UP000694551"/>
    </source>
</evidence>
<dbReference type="SMART" id="SM00256">
    <property type="entry name" value="FBOX"/>
    <property type="match status" value="1"/>
</dbReference>
<evidence type="ECO:0000313" key="4">
    <source>
        <dbReference type="Ensembl" id="ENSSOCP00000016900.1"/>
    </source>
</evidence>
<dbReference type="InterPro" id="IPR047118">
    <property type="entry name" value="Fbxo7"/>
</dbReference>
<dbReference type="InterPro" id="IPR029071">
    <property type="entry name" value="Ubiquitin-like_domsf"/>
</dbReference>
<dbReference type="AlphaFoldDB" id="A0A8D0FL70"/>
<dbReference type="Pfam" id="PF12937">
    <property type="entry name" value="F-box-like"/>
    <property type="match status" value="1"/>
</dbReference>
<dbReference type="Proteomes" id="UP000694551">
    <property type="component" value="Unplaced"/>
</dbReference>
<evidence type="ECO:0000259" key="2">
    <source>
        <dbReference type="PROSITE" id="PS50053"/>
    </source>
</evidence>
<sequence length="361" mass="40201">MKLRVRVQKRTAPVEVQGVEPTLGELRAQLRRALLPAWGYSPDTEFSITLNRKDALIEDQKTLASYGIVSGDLICLLLQEADGQPNLPPSSFTPPPLQNGHEPSTLIPSKSQAKSPKEEGQNEQYDNQKAQVEVQMSDKRAGSSLEFPSGLVSEDVDLEEGTGSYPSEPMLCNEAADGEIPHSLEMLYLSAECTSATDALIVLVHLLMMETGYIPQVGKSKTPLKATLKINKEIKSVKRIQLLPASFVCFQEPEKVAGVYKDLQKLSRLFKDQLVYSLLAAARQALNLPDVFGLVVLPLELKLRIFRLLDVRSLISLSAACRDLYAASNDQLLWRFMYLRDFRGNVQTCVFLITFSCEQRD</sequence>
<dbReference type="PANTHER" id="PTHR15537">
    <property type="entry name" value="F-BOX ONLY PROTEIN 7"/>
    <property type="match status" value="1"/>
</dbReference>
<dbReference type="PANTHER" id="PTHR15537:SF2">
    <property type="entry name" value="F-BOX ONLY PROTEIN 7"/>
    <property type="match status" value="1"/>
</dbReference>
<dbReference type="Gene3D" id="3.40.1000.30">
    <property type="match status" value="2"/>
</dbReference>
<dbReference type="Ensembl" id="ENSSOCT00000017334.1">
    <property type="protein sequence ID" value="ENSSOCP00000016900.1"/>
    <property type="gene ID" value="ENSSOCG00000012730.1"/>
</dbReference>
<dbReference type="GO" id="GO:0019901">
    <property type="term" value="F:protein kinase binding"/>
    <property type="evidence" value="ECO:0007669"/>
    <property type="project" value="InterPro"/>
</dbReference>